<feature type="compositionally biased region" description="Low complexity" evidence="1">
    <location>
        <begin position="9"/>
        <end position="20"/>
    </location>
</feature>
<feature type="region of interest" description="Disordered" evidence="1">
    <location>
        <begin position="144"/>
        <end position="163"/>
    </location>
</feature>
<dbReference type="SFLD" id="SFLDS00003">
    <property type="entry name" value="Haloacid_Dehalogenase"/>
    <property type="match status" value="1"/>
</dbReference>
<reference evidence="2 3" key="1">
    <citation type="journal article" date="2013" name="Plant Cell">
        <title>The transition from a phytopathogenic smut ancestor to an anamorphic biocontrol agent deciphered by comparative whole-genome analysis.</title>
        <authorList>
            <person name="Lefebvre F."/>
            <person name="Joly D.L."/>
            <person name="Labbe C."/>
            <person name="Teichmann B."/>
            <person name="Linning R."/>
            <person name="Belzile F."/>
            <person name="Bakkeren G."/>
            <person name="Belanger R.R."/>
        </authorList>
    </citation>
    <scope>NUCLEOTIDE SEQUENCE [LARGE SCALE GENOMIC DNA]</scope>
    <source>
        <strain evidence="2 3">PF-1</strain>
    </source>
</reference>
<dbReference type="KEGG" id="pfp:PFL1_03583"/>
<dbReference type="OrthoDB" id="2865258at2759"/>
<dbReference type="GO" id="GO:0003993">
    <property type="term" value="F:acid phosphatase activity"/>
    <property type="evidence" value="ECO:0007669"/>
    <property type="project" value="TreeGrafter"/>
</dbReference>
<dbReference type="NCBIfam" id="TIGR01685">
    <property type="entry name" value="MDP-1"/>
    <property type="match status" value="1"/>
</dbReference>
<dbReference type="GeneID" id="19317692"/>
<feature type="region of interest" description="Disordered" evidence="1">
    <location>
        <begin position="1"/>
        <end position="20"/>
    </location>
</feature>
<dbReference type="PANTHER" id="PTHR17901:SF14">
    <property type="entry name" value="MAGNESIUM-DEPENDENT PHOSPHATASE 1"/>
    <property type="match status" value="1"/>
</dbReference>
<dbReference type="RefSeq" id="XP_007879294.1">
    <property type="nucleotide sequence ID" value="XM_007881103.1"/>
</dbReference>
<dbReference type="eggNOG" id="KOG4549">
    <property type="taxonomic scope" value="Eukaryota"/>
</dbReference>
<evidence type="ECO:0000313" key="2">
    <source>
        <dbReference type="EMBL" id="EPQ28780.1"/>
    </source>
</evidence>
<dbReference type="AlphaFoldDB" id="A0A061H9S8"/>
<evidence type="ECO:0000256" key="1">
    <source>
        <dbReference type="SAM" id="MobiDB-lite"/>
    </source>
</evidence>
<dbReference type="HOGENOM" id="CLU_071162_0_0_1"/>
<gene>
    <name evidence="2" type="ORF">PFL1_03583</name>
</gene>
<evidence type="ECO:0000313" key="3">
    <source>
        <dbReference type="Proteomes" id="UP000053664"/>
    </source>
</evidence>
<protein>
    <recommendedName>
        <fullName evidence="4">Magnesium-dependent phosphatase-1</fullName>
    </recommendedName>
</protein>
<accession>A0A061H9S8</accession>
<sequence length="273" mass="30401">MVKRRHQKNSSNASSAGAAAANDDEVASNYGFDGWVPGVVESLERIGSPLPKLVVFDLDYTLWPLWVDTHVDPPLKRKGNAINRVVDRHGQPLSFFPHVPHILLYLKRHGVEIAAASRTCAPPAARQALNGLFLVDDAEFVPTPADSEDETEQETGRKARKASASVTPRRLIKAISLFDHLEIYPGSKIAHFRELHKESGIDYEDHLFFDDESRNAEVGTKLGVHFVEVGHQGLDLATFERGVREWRAKKLVRAKQRGDVDDDEDVVKESGLV</sequence>
<dbReference type="NCBIfam" id="TIGR01681">
    <property type="entry name" value="HAD-SF-IIIC"/>
    <property type="match status" value="1"/>
</dbReference>
<dbReference type="SUPFAM" id="SSF56784">
    <property type="entry name" value="HAD-like"/>
    <property type="match status" value="1"/>
</dbReference>
<dbReference type="PANTHER" id="PTHR17901">
    <property type="entry name" value="MAGNESIUM-DEPENDENT PHOSPHATASE 1 MDP1"/>
    <property type="match status" value="1"/>
</dbReference>
<dbReference type="SFLD" id="SFLDG01131">
    <property type="entry name" value="C1.5.2:_MDP_Like"/>
    <property type="match status" value="1"/>
</dbReference>
<dbReference type="InterPro" id="IPR010036">
    <property type="entry name" value="MDP_1_eu_arc"/>
</dbReference>
<dbReference type="EMBL" id="KE361633">
    <property type="protein sequence ID" value="EPQ28780.1"/>
    <property type="molecule type" value="Genomic_DNA"/>
</dbReference>
<dbReference type="InterPro" id="IPR036412">
    <property type="entry name" value="HAD-like_sf"/>
</dbReference>
<dbReference type="Gene3D" id="3.40.50.1000">
    <property type="entry name" value="HAD superfamily/HAD-like"/>
    <property type="match status" value="1"/>
</dbReference>
<evidence type="ECO:0008006" key="4">
    <source>
        <dbReference type="Google" id="ProtNLM"/>
    </source>
</evidence>
<name>A0A061H9S8_9BASI</name>
<proteinExistence type="predicted"/>
<dbReference type="Pfam" id="PF12689">
    <property type="entry name" value="Acid_PPase"/>
    <property type="match status" value="1"/>
</dbReference>
<dbReference type="Proteomes" id="UP000053664">
    <property type="component" value="Unassembled WGS sequence"/>
</dbReference>
<organism evidence="2 3">
    <name type="scientific">Pseudozyma flocculosa PF-1</name>
    <dbReference type="NCBI Taxonomy" id="1277687"/>
    <lineage>
        <taxon>Eukaryota</taxon>
        <taxon>Fungi</taxon>
        <taxon>Dikarya</taxon>
        <taxon>Basidiomycota</taxon>
        <taxon>Ustilaginomycotina</taxon>
        <taxon>Ustilaginomycetes</taxon>
        <taxon>Ustilaginales</taxon>
        <taxon>Ustilaginaceae</taxon>
        <taxon>Pseudozyma</taxon>
    </lineage>
</organism>
<dbReference type="SFLD" id="SFLDG01129">
    <property type="entry name" value="C1.5:_HAD__Beta-PGM__Phosphata"/>
    <property type="match status" value="1"/>
</dbReference>
<dbReference type="InterPro" id="IPR023214">
    <property type="entry name" value="HAD_sf"/>
</dbReference>
<dbReference type="InterPro" id="IPR010033">
    <property type="entry name" value="HAD_SF_ppase_IIIC"/>
</dbReference>